<name>A0A1N7RIV3_9BURK</name>
<protein>
    <submittedName>
        <fullName evidence="1">Uncharacterized protein</fullName>
    </submittedName>
</protein>
<organism evidence="1 2">
    <name type="scientific">Paraburkholderia ribeironis</name>
    <dbReference type="NCBI Taxonomy" id="1247936"/>
    <lineage>
        <taxon>Bacteria</taxon>
        <taxon>Pseudomonadati</taxon>
        <taxon>Pseudomonadota</taxon>
        <taxon>Betaproteobacteria</taxon>
        <taxon>Burkholderiales</taxon>
        <taxon>Burkholderiaceae</taxon>
        <taxon>Paraburkholderia</taxon>
    </lineage>
</organism>
<sequence>MKDDTFSLRRQVEKWFGSAQPISIRVLRVPGNMGAMSGYKCVCVSQPSGPCVIVFFRHGDKSWRVYPPPTARPTLNALARVA</sequence>
<dbReference type="AlphaFoldDB" id="A0A1N7RIV3"/>
<gene>
    <name evidence="1" type="ORF">BN2475_30061</name>
</gene>
<dbReference type="Proteomes" id="UP000187012">
    <property type="component" value="Unassembled WGS sequence"/>
</dbReference>
<evidence type="ECO:0000313" key="1">
    <source>
        <dbReference type="EMBL" id="SIT35048.1"/>
    </source>
</evidence>
<reference evidence="1 2" key="1">
    <citation type="submission" date="2016-12" db="EMBL/GenBank/DDBJ databases">
        <authorList>
            <person name="Song W.-J."/>
            <person name="Kurnit D.M."/>
        </authorList>
    </citation>
    <scope>NUCLEOTIDE SEQUENCE [LARGE SCALE GENOMIC DNA]</scope>
    <source>
        <strain evidence="1 2">STM7296</strain>
    </source>
</reference>
<proteinExistence type="predicted"/>
<keyword evidence="2" id="KW-1185">Reference proteome</keyword>
<accession>A0A1N7RIV3</accession>
<evidence type="ECO:0000313" key="2">
    <source>
        <dbReference type="Proteomes" id="UP000187012"/>
    </source>
</evidence>
<dbReference type="EMBL" id="CYGX02000003">
    <property type="protein sequence ID" value="SIT35048.1"/>
    <property type="molecule type" value="Genomic_DNA"/>
</dbReference>